<dbReference type="Gene3D" id="1.20.120.20">
    <property type="entry name" value="Apolipoprotein"/>
    <property type="match status" value="1"/>
</dbReference>
<dbReference type="Proteomes" id="UP000228976">
    <property type="component" value="Unassembled WGS sequence"/>
</dbReference>
<dbReference type="InterPro" id="IPR011989">
    <property type="entry name" value="ARM-like"/>
</dbReference>
<comment type="caution">
    <text evidence="3">The sequence shown here is derived from an EMBL/GenBank/DDBJ whole genome shotgun (WGS) entry which is preliminary data.</text>
</comment>
<feature type="transmembrane region" description="Helical" evidence="1">
    <location>
        <begin position="538"/>
        <end position="557"/>
    </location>
</feature>
<accession>A0A261FAB5</accession>
<keyword evidence="1" id="KW-0472">Membrane</keyword>
<dbReference type="NCBIfam" id="TIGR02675">
    <property type="entry name" value="tape_meas_nterm"/>
    <property type="match status" value="1"/>
</dbReference>
<feature type="domain" description="Tape measure protein N-terminal" evidence="2">
    <location>
        <begin position="78"/>
        <end position="272"/>
    </location>
</feature>
<dbReference type="AlphaFoldDB" id="A0A261FAB5"/>
<evidence type="ECO:0000259" key="2">
    <source>
        <dbReference type="Pfam" id="PF20155"/>
    </source>
</evidence>
<dbReference type="Pfam" id="PF20155">
    <property type="entry name" value="TMP_3"/>
    <property type="match status" value="1"/>
</dbReference>
<evidence type="ECO:0000313" key="4">
    <source>
        <dbReference type="Proteomes" id="UP000228976"/>
    </source>
</evidence>
<dbReference type="EMBL" id="MWWU01000002">
    <property type="protein sequence ID" value="OZG56072.1"/>
    <property type="molecule type" value="Genomic_DNA"/>
</dbReference>
<sequence length="1242" mass="130067">MALTLAQAYVSIVPSLKGVGSAISKAFNEAGQQVGQQAGQQQGKSFSAGFSAKAGAIMGAVSAVVGKAASVISSSLSSAVSRADMMTNFPKQMKNLGYSAKDAAASILKISKSLDGLPTTSSAMTGMVTSLAPLTKNLDEATDISLAFNNAMLAGGASTMEQENALTQYTQMLSAGKVDMQAWRSVQAAMPGQLNQLAEALLGADHNGNDLYEAMKKGTVSFDDFNKAVVKLNKDGFGKYASFAQQAKDATQGIGTAMENVKNRVAKAVEKVVEAVGVNQIAGAINAFSSQFGKIGDAAASMVTAVKKYLTDLWKSLQSSDKLKPFIQGFDEIKSAIQRMLGSINWQALAPPDAIITLIDGLGVVFQRMAGVAAKAIDSIGSIMQHLSPAIGAVAQAFAKVLESILNIKTSGLDGSILSKGFDAATAVINKTLDVLTGLGNWVANNADAVTAGITTIGGAFTAFKVVKDVQNTLKNFGPEIMTATEYVPQIMANWKGGFAGAAQGVGELAKVIPQLGGLAKGLSGLQNFKKVLGDNKFALIAAGIAAVVAGLTVFFTKTKTGQQLWQRFMRVLQSAWQAVQPVFQAGLQVVQNVLQTMGNAFKNLWSAIQPVLSTIGTAIGTAFGNIVNAIKPIFQQIGPAITNVFTTIGNAIKPLVSSIGPALQSVFQNIGNALKPVGDLLGSIFAPNVAAQGQAFQNLFTGLVDVVKSLQPAFQQLADTLGTAFQQNGEAFKSLFQQIGDIFTQLGPTFAEIGKTLGDAFAQIGQALAQIMPQLMKLGSEVFTQIANAVAQVIPPIMDALKQILPILGQIMPILMQLAGTVIMAIVGAVQTLLPPIMQIISQVLPVIVQLVAQVVPVIASLVQTLVSALVPVIQVIMAAVAAILPVIATLVATIISALMPIITAIVNVITALLPIITTVITGILQIVQPIIVMISGIIQGVVQILQGVIDFLTGVFTGNWSQAWQGIQEYFSGVWNVIKSVFTGIWNTLVAWFQASLNNIKAVWNAVWNAISSFFSTIWNGLKSAGSAGINAISSVISNVINGIKNIWNNTWNAIGNFFKNIWNGLKSAASAGINAVMGVVNGIKGKITGVFSAAGSWLSNAGRAIMDGLVGGLKAAWGKVTGFIGGIGDWIKKHKGPISYDKKLLIPAGNAIMNGFTKGLETTFRKQVQPTVLSFAGRMQDAMDTQIQAPGLSMAVSGSPLASAQYAGAGSRVTITNYYPQADPWPLKTADDSDHLFNR</sequence>
<dbReference type="RefSeq" id="WP_094689638.1">
    <property type="nucleotide sequence ID" value="NZ_JACBYZ010000001.1"/>
</dbReference>
<reference evidence="3 4" key="1">
    <citation type="journal article" date="2017" name="BMC Genomics">
        <title>Comparative genomic and phylogenomic analyses of the Bifidobacteriaceae family.</title>
        <authorList>
            <person name="Lugli G.A."/>
            <person name="Milani C."/>
            <person name="Turroni F."/>
            <person name="Duranti S."/>
            <person name="Mancabelli L."/>
            <person name="Mangifesta M."/>
            <person name="Ferrario C."/>
            <person name="Modesto M."/>
            <person name="Mattarelli P."/>
            <person name="Jiri K."/>
            <person name="van Sinderen D."/>
            <person name="Ventura M."/>
        </authorList>
    </citation>
    <scope>NUCLEOTIDE SEQUENCE [LARGE SCALE GENOMIC DNA]</scope>
    <source>
        <strain evidence="3 4">LMG 21773</strain>
    </source>
</reference>
<keyword evidence="4" id="KW-1185">Reference proteome</keyword>
<dbReference type="Gene3D" id="1.25.10.10">
    <property type="entry name" value="Leucine-rich Repeat Variant"/>
    <property type="match status" value="1"/>
</dbReference>
<feature type="transmembrane region" description="Helical" evidence="1">
    <location>
        <begin position="841"/>
        <end position="864"/>
    </location>
</feature>
<proteinExistence type="predicted"/>
<feature type="transmembrane region" description="Helical" evidence="1">
    <location>
        <begin position="812"/>
        <end position="835"/>
    </location>
</feature>
<dbReference type="InterPro" id="IPR016024">
    <property type="entry name" value="ARM-type_fold"/>
</dbReference>
<dbReference type="OrthoDB" id="177147at2"/>
<evidence type="ECO:0000313" key="3">
    <source>
        <dbReference type="EMBL" id="OZG56072.1"/>
    </source>
</evidence>
<dbReference type="SUPFAM" id="SSF48371">
    <property type="entry name" value="ARM repeat"/>
    <property type="match status" value="1"/>
</dbReference>
<dbReference type="PANTHER" id="PTHR37813">
    <property type="entry name" value="FELS-2 PROPHAGE PROTEIN"/>
    <property type="match status" value="1"/>
</dbReference>
<dbReference type="PANTHER" id="PTHR37813:SF1">
    <property type="entry name" value="FELS-2 PROPHAGE PROTEIN"/>
    <property type="match status" value="1"/>
</dbReference>
<dbReference type="InterPro" id="IPR013491">
    <property type="entry name" value="Tape_meas_N"/>
</dbReference>
<keyword evidence="1" id="KW-0812">Transmembrane</keyword>
<name>A0A261FAB5_9BIFI</name>
<gene>
    <name evidence="3" type="ORF">AEAE_0560</name>
</gene>
<organism evidence="3 4">
    <name type="scientific">Aeriscardovia aeriphila</name>
    <dbReference type="NCBI Taxonomy" id="218139"/>
    <lineage>
        <taxon>Bacteria</taxon>
        <taxon>Bacillati</taxon>
        <taxon>Actinomycetota</taxon>
        <taxon>Actinomycetes</taxon>
        <taxon>Bifidobacteriales</taxon>
        <taxon>Bifidobacteriaceae</taxon>
        <taxon>Aeriscardovia</taxon>
    </lineage>
</organism>
<feature type="transmembrane region" description="Helical" evidence="1">
    <location>
        <begin position="903"/>
        <end position="926"/>
    </location>
</feature>
<feature type="transmembrane region" description="Helical" evidence="1">
    <location>
        <begin position="871"/>
        <end position="897"/>
    </location>
</feature>
<evidence type="ECO:0000256" key="1">
    <source>
        <dbReference type="SAM" id="Phobius"/>
    </source>
</evidence>
<keyword evidence="1" id="KW-1133">Transmembrane helix</keyword>
<protein>
    <submittedName>
        <fullName evidence="3">Tape measure domain-containing protein</fullName>
    </submittedName>
</protein>